<organism evidence="2">
    <name type="scientific">marine sediment metagenome</name>
    <dbReference type="NCBI Taxonomy" id="412755"/>
    <lineage>
        <taxon>unclassified sequences</taxon>
        <taxon>metagenomes</taxon>
        <taxon>ecological metagenomes</taxon>
    </lineage>
</organism>
<dbReference type="Gene3D" id="3.40.630.30">
    <property type="match status" value="1"/>
</dbReference>
<evidence type="ECO:0000313" key="2">
    <source>
        <dbReference type="EMBL" id="KKL84866.1"/>
    </source>
</evidence>
<name>A0A0F9G346_9ZZZZ</name>
<dbReference type="AlphaFoldDB" id="A0A0F9G346"/>
<sequence>MIREAEFSDFPEIIRMGRLFAKSLGVAVDDESILDTAENVINSSESVLLIGEGVMAAALAYPFYFNKNMIVAQELIWWVDKEKRSSGLGRELLTALEQWAKSVGAQQLIMIAMSDTSTEFVEQVYLRNGYKPFEKTFVKGW</sequence>
<dbReference type="EMBL" id="LAZR01021577">
    <property type="protein sequence ID" value="KKL84866.1"/>
    <property type="molecule type" value="Genomic_DNA"/>
</dbReference>
<dbReference type="CDD" id="cd04301">
    <property type="entry name" value="NAT_SF"/>
    <property type="match status" value="1"/>
</dbReference>
<dbReference type="Pfam" id="PF00583">
    <property type="entry name" value="Acetyltransf_1"/>
    <property type="match status" value="1"/>
</dbReference>
<dbReference type="PROSITE" id="PS51186">
    <property type="entry name" value="GNAT"/>
    <property type="match status" value="1"/>
</dbReference>
<dbReference type="InterPro" id="IPR016181">
    <property type="entry name" value="Acyl_CoA_acyltransferase"/>
</dbReference>
<protein>
    <recommendedName>
        <fullName evidence="1">N-acetyltransferase domain-containing protein</fullName>
    </recommendedName>
</protein>
<reference evidence="2" key="1">
    <citation type="journal article" date="2015" name="Nature">
        <title>Complex archaea that bridge the gap between prokaryotes and eukaryotes.</title>
        <authorList>
            <person name="Spang A."/>
            <person name="Saw J.H."/>
            <person name="Jorgensen S.L."/>
            <person name="Zaremba-Niedzwiedzka K."/>
            <person name="Martijn J."/>
            <person name="Lind A.E."/>
            <person name="van Eijk R."/>
            <person name="Schleper C."/>
            <person name="Guy L."/>
            <person name="Ettema T.J."/>
        </authorList>
    </citation>
    <scope>NUCLEOTIDE SEQUENCE</scope>
</reference>
<accession>A0A0F9G346</accession>
<dbReference type="InterPro" id="IPR000182">
    <property type="entry name" value="GNAT_dom"/>
</dbReference>
<dbReference type="GO" id="GO:0016747">
    <property type="term" value="F:acyltransferase activity, transferring groups other than amino-acyl groups"/>
    <property type="evidence" value="ECO:0007669"/>
    <property type="project" value="InterPro"/>
</dbReference>
<proteinExistence type="predicted"/>
<evidence type="ECO:0000259" key="1">
    <source>
        <dbReference type="PROSITE" id="PS51186"/>
    </source>
</evidence>
<gene>
    <name evidence="2" type="ORF">LCGC14_1960440</name>
</gene>
<dbReference type="SUPFAM" id="SSF55729">
    <property type="entry name" value="Acyl-CoA N-acyltransferases (Nat)"/>
    <property type="match status" value="1"/>
</dbReference>
<feature type="domain" description="N-acetyltransferase" evidence="1">
    <location>
        <begin position="1"/>
        <end position="141"/>
    </location>
</feature>
<comment type="caution">
    <text evidence="2">The sequence shown here is derived from an EMBL/GenBank/DDBJ whole genome shotgun (WGS) entry which is preliminary data.</text>
</comment>